<feature type="compositionally biased region" description="Basic and acidic residues" evidence="1">
    <location>
        <begin position="56"/>
        <end position="67"/>
    </location>
</feature>
<name>A0A9P7NHS3_9HYPO</name>
<evidence type="ECO:0000313" key="2">
    <source>
        <dbReference type="EMBL" id="KAG6017022.1"/>
    </source>
</evidence>
<feature type="region of interest" description="Disordered" evidence="1">
    <location>
        <begin position="828"/>
        <end position="877"/>
    </location>
</feature>
<proteinExistence type="predicted"/>
<evidence type="ECO:0000256" key="1">
    <source>
        <dbReference type="SAM" id="MobiDB-lite"/>
    </source>
</evidence>
<comment type="caution">
    <text evidence="2">The sequence shown here is derived from an EMBL/GenBank/DDBJ whole genome shotgun (WGS) entry which is preliminary data.</text>
</comment>
<feature type="region of interest" description="Disordered" evidence="1">
    <location>
        <begin position="708"/>
        <end position="727"/>
    </location>
</feature>
<evidence type="ECO:0008006" key="4">
    <source>
        <dbReference type="Google" id="ProtNLM"/>
    </source>
</evidence>
<feature type="compositionally biased region" description="Acidic residues" evidence="1">
    <location>
        <begin position="214"/>
        <end position="228"/>
    </location>
</feature>
<feature type="compositionally biased region" description="Low complexity" evidence="1">
    <location>
        <begin position="329"/>
        <end position="347"/>
    </location>
</feature>
<gene>
    <name evidence="2" type="ORF">E4U43_002467</name>
</gene>
<sequence length="1105" mass="120767">MEPLRLKPRQPMEDEIENWDDDEDFVVEGDELSFQSSFTATTGFPSSHVVSRPSSRRRDSTSSHVSFRSELESVIAEETQLHLPGDDENSTLDAIAAAEHAGIPLPKNIPSSALMGGTIKRLGGRKIKKIIQEDWETDLEFPDTSQALSVKLNNDVEFPATLRQVSGGSTQSSPSKTMGASVLVSTQTTTQTPSLGQLVQPNADAPPPVLNVDNLEDIQDDDDDDDGIFGDSLATVKIPKEKAKLPSSQSVSSTTPPTPTKHRSERAHEPYDDDFEQDFELPSDGKLRLSTKRDIPRTPSLSFNLDDLDWGEGSLGTRYGGTRRDGRSARSSSASALSPSMSSSMTAESEDETFEGLVLPPGPFNLQERLRQRRMNFSPERVPQDTSPPSPSAPATPAALKKPPQAEPDREDFFDDLDIGDGNFFGRGKLTLHRNIKLKQTQTASPARPKTAVSLTFTNKPIAAAATASGPGSSSSSTSQSRACRPSHERAHSTSLEPVYETSGGASGAALWRTSRHAQSRQGHSHQSSVNSLPNSATTSPGRQFPLSTPRGREVSSKSSFSSLKGEASTTNSQLLKQKRSFTAARALNNMHSKPISFHRPPSRGEPTGRPPSALRPKTPVERQQRSGFGDVSASLTRKPQPFLPAGASQGKSQHVASKTLRQFRRHDSDNAIDFRPLSRAFSRSATRSPSPHRYKVAADTWERLSKPKNKKHFGNGHELDGFDDLPTSRDSETRYLKQPLSGGTAKATMRNKLYQNIMPDRTTPPAPWTPFSPARTTPTTTTTATSTTTPTPRFARDTTASRIARETSLAHRAPSHGSLSAIAGQREAAHAPPLGPRITSNSTQQHSSSAPSLPQATIRSRKKTKRPLQLKPHLIANLNADKDSKMVNGMYYNADTFQWEGNENALRAFDAPLATPTSATALATAAAAAAAATATAMTANHHQTRDKDMVTPRPALITNISATKGVQVVSGMVFDPQNMCWLKLGRHGKARSEATTDTMDGFDALDDEDDVFKDIPDLDDNNTTEEERRGEGGASGRGRISDVKDDWLVGEEFDVGPEFVRRQREEEDRWRKKCEKWVGRGPRDLDMWRWTIRDLVSQVDEFAM</sequence>
<feature type="compositionally biased region" description="Low complexity" evidence="1">
    <location>
        <begin position="772"/>
        <end position="794"/>
    </location>
</feature>
<dbReference type="InterPro" id="IPR034586">
    <property type="entry name" value="Bfa1/Byr4"/>
</dbReference>
<feature type="region of interest" description="Disordered" evidence="1">
    <location>
        <begin position="37"/>
        <end position="67"/>
    </location>
</feature>
<feature type="compositionally biased region" description="Acidic residues" evidence="1">
    <location>
        <begin position="1004"/>
        <end position="1025"/>
    </location>
</feature>
<feature type="region of interest" description="Disordered" evidence="1">
    <location>
        <begin position="592"/>
        <end position="655"/>
    </location>
</feature>
<dbReference type="Proteomes" id="UP000748025">
    <property type="component" value="Unassembled WGS sequence"/>
</dbReference>
<accession>A0A9P7NHS3</accession>
<protein>
    <recommendedName>
        <fullName evidence="4">Cytokinesis inhibitor byr4</fullName>
    </recommendedName>
</protein>
<feature type="region of interest" description="Disordered" evidence="1">
    <location>
        <begin position="993"/>
        <end position="1042"/>
    </location>
</feature>
<feature type="region of interest" description="Disordered" evidence="1">
    <location>
        <begin position="758"/>
        <end position="795"/>
    </location>
</feature>
<feature type="compositionally biased region" description="Polar residues" evidence="1">
    <location>
        <begin position="164"/>
        <end position="178"/>
    </location>
</feature>
<reference evidence="2" key="1">
    <citation type="journal article" date="2020" name="bioRxiv">
        <title>Whole genome comparisons of ergot fungi reveals the divergence and evolution of species within the genus Claviceps are the result of varying mechanisms driving genome evolution and host range expansion.</title>
        <authorList>
            <person name="Wyka S.A."/>
            <person name="Mondo S.J."/>
            <person name="Liu M."/>
            <person name="Dettman J."/>
            <person name="Nalam V."/>
            <person name="Broders K.D."/>
        </authorList>
    </citation>
    <scope>NUCLEOTIDE SEQUENCE</scope>
    <source>
        <strain evidence="2">CCC 602</strain>
    </source>
</reference>
<feature type="region of interest" description="Disordered" evidence="1">
    <location>
        <begin position="164"/>
        <end position="363"/>
    </location>
</feature>
<dbReference type="PANTHER" id="PTHR35140">
    <property type="entry name" value="MITOTIC CHECK POINT PROTEIN BFA1"/>
    <property type="match status" value="1"/>
</dbReference>
<evidence type="ECO:0000313" key="3">
    <source>
        <dbReference type="Proteomes" id="UP000748025"/>
    </source>
</evidence>
<dbReference type="PANTHER" id="PTHR35140:SF1">
    <property type="entry name" value="MITOTIC CHECK POINT PROTEIN BFA1"/>
    <property type="match status" value="1"/>
</dbReference>
<feature type="compositionally biased region" description="Low complexity" evidence="1">
    <location>
        <begin position="246"/>
        <end position="255"/>
    </location>
</feature>
<feature type="region of interest" description="Disordered" evidence="1">
    <location>
        <begin position="379"/>
        <end position="417"/>
    </location>
</feature>
<organism evidence="2 3">
    <name type="scientific">Claviceps pusilla</name>
    <dbReference type="NCBI Taxonomy" id="123648"/>
    <lineage>
        <taxon>Eukaryota</taxon>
        <taxon>Fungi</taxon>
        <taxon>Dikarya</taxon>
        <taxon>Ascomycota</taxon>
        <taxon>Pezizomycotina</taxon>
        <taxon>Sordariomycetes</taxon>
        <taxon>Hypocreomycetidae</taxon>
        <taxon>Hypocreales</taxon>
        <taxon>Clavicipitaceae</taxon>
        <taxon>Claviceps</taxon>
    </lineage>
</organism>
<feature type="compositionally biased region" description="Basic residues" evidence="1">
    <location>
        <begin position="860"/>
        <end position="869"/>
    </location>
</feature>
<feature type="compositionally biased region" description="Basic and acidic residues" evidence="1">
    <location>
        <begin position="716"/>
        <end position="727"/>
    </location>
</feature>
<feature type="compositionally biased region" description="Polar residues" evidence="1">
    <location>
        <begin position="520"/>
        <end position="542"/>
    </location>
</feature>
<keyword evidence="3" id="KW-1185">Reference proteome</keyword>
<dbReference type="OrthoDB" id="19159at2759"/>
<feature type="compositionally biased region" description="Polar residues" evidence="1">
    <location>
        <begin position="839"/>
        <end position="859"/>
    </location>
</feature>
<dbReference type="GO" id="GO:0044732">
    <property type="term" value="C:mitotic spindle pole body"/>
    <property type="evidence" value="ECO:0007669"/>
    <property type="project" value="TreeGrafter"/>
</dbReference>
<dbReference type="AlphaFoldDB" id="A0A9P7NHS3"/>
<dbReference type="GO" id="GO:1990334">
    <property type="term" value="C:Bfa1-Bub2 complex"/>
    <property type="evidence" value="ECO:0007669"/>
    <property type="project" value="InterPro"/>
</dbReference>
<feature type="compositionally biased region" description="Acidic residues" evidence="1">
    <location>
        <begin position="271"/>
        <end position="281"/>
    </location>
</feature>
<dbReference type="GO" id="GO:0005096">
    <property type="term" value="F:GTPase activator activity"/>
    <property type="evidence" value="ECO:0007669"/>
    <property type="project" value="InterPro"/>
</dbReference>
<feature type="compositionally biased region" description="Basic and acidic residues" evidence="1">
    <location>
        <begin position="283"/>
        <end position="296"/>
    </location>
</feature>
<feature type="region of interest" description="Disordered" evidence="1">
    <location>
        <begin position="465"/>
        <end position="577"/>
    </location>
</feature>
<feature type="compositionally biased region" description="Low complexity" evidence="1">
    <location>
        <begin position="465"/>
        <end position="484"/>
    </location>
</feature>
<dbReference type="GO" id="GO:0031578">
    <property type="term" value="P:mitotic spindle orientation checkpoint signaling"/>
    <property type="evidence" value="ECO:0007669"/>
    <property type="project" value="TreeGrafter"/>
</dbReference>
<dbReference type="EMBL" id="SRPW01000188">
    <property type="protein sequence ID" value="KAG6017022.1"/>
    <property type="molecule type" value="Genomic_DNA"/>
</dbReference>